<evidence type="ECO:0000313" key="2">
    <source>
        <dbReference type="Proteomes" id="UP001515480"/>
    </source>
</evidence>
<name>A0AB34KAS5_PRYPA</name>
<accession>A0AB34KAS5</accession>
<reference evidence="1 2" key="1">
    <citation type="journal article" date="2024" name="Science">
        <title>Giant polyketide synthase enzymes in the biosynthesis of giant marine polyether toxins.</title>
        <authorList>
            <person name="Fallon T.R."/>
            <person name="Shende V.V."/>
            <person name="Wierzbicki I.H."/>
            <person name="Pendleton A.L."/>
            <person name="Watervoot N.F."/>
            <person name="Auber R.P."/>
            <person name="Gonzalez D.J."/>
            <person name="Wisecaver J.H."/>
            <person name="Moore B.S."/>
        </authorList>
    </citation>
    <scope>NUCLEOTIDE SEQUENCE [LARGE SCALE GENOMIC DNA]</scope>
    <source>
        <strain evidence="1 2">12B1</strain>
    </source>
</reference>
<organism evidence="1 2">
    <name type="scientific">Prymnesium parvum</name>
    <name type="common">Toxic golden alga</name>
    <dbReference type="NCBI Taxonomy" id="97485"/>
    <lineage>
        <taxon>Eukaryota</taxon>
        <taxon>Haptista</taxon>
        <taxon>Haptophyta</taxon>
        <taxon>Prymnesiophyceae</taxon>
        <taxon>Prymnesiales</taxon>
        <taxon>Prymnesiaceae</taxon>
        <taxon>Prymnesium</taxon>
    </lineage>
</organism>
<dbReference type="AlphaFoldDB" id="A0AB34KAS5"/>
<keyword evidence="2" id="KW-1185">Reference proteome</keyword>
<dbReference type="Proteomes" id="UP001515480">
    <property type="component" value="Unassembled WGS sequence"/>
</dbReference>
<evidence type="ECO:0000313" key="1">
    <source>
        <dbReference type="EMBL" id="KAL1530233.1"/>
    </source>
</evidence>
<proteinExistence type="predicted"/>
<sequence length="75" mass="8347">MIFEHEGRGATRAREAKTARRVAVFGFDGTGLEQKTTVRSSGSDEIIEEGREVRRRAEDASQSFLTLVSAAQQYK</sequence>
<protein>
    <submittedName>
        <fullName evidence="1">Uncharacterized protein</fullName>
    </submittedName>
</protein>
<gene>
    <name evidence="1" type="ORF">AB1Y20_001148</name>
</gene>
<comment type="caution">
    <text evidence="1">The sequence shown here is derived from an EMBL/GenBank/DDBJ whole genome shotgun (WGS) entry which is preliminary data.</text>
</comment>
<dbReference type="EMBL" id="JBGBPQ010000001">
    <property type="protein sequence ID" value="KAL1530233.1"/>
    <property type="molecule type" value="Genomic_DNA"/>
</dbReference>